<dbReference type="GO" id="GO:0005886">
    <property type="term" value="C:plasma membrane"/>
    <property type="evidence" value="ECO:0007669"/>
    <property type="project" value="UniProtKB-SubCell"/>
</dbReference>
<keyword evidence="2" id="KW-1003">Cell membrane</keyword>
<proteinExistence type="predicted"/>
<dbReference type="InterPro" id="IPR005538">
    <property type="entry name" value="LrgA/CidA"/>
</dbReference>
<protein>
    <submittedName>
        <fullName evidence="7">Putative effector of murein hydrolase LrgA</fullName>
    </submittedName>
</protein>
<keyword evidence="7" id="KW-0378">Hydrolase</keyword>
<dbReference type="Proteomes" id="UP000372890">
    <property type="component" value="Unassembled WGS sequence"/>
</dbReference>
<evidence type="ECO:0000313" key="7">
    <source>
        <dbReference type="EMBL" id="VFS17532.1"/>
    </source>
</evidence>
<dbReference type="PANTHER" id="PTHR33931:SF5">
    <property type="entry name" value="UPF0299 MEMBRANE PROTEIN YOHJ"/>
    <property type="match status" value="1"/>
</dbReference>
<dbReference type="GO" id="GO:0016787">
    <property type="term" value="F:hydrolase activity"/>
    <property type="evidence" value="ECO:0007669"/>
    <property type="project" value="UniProtKB-KW"/>
</dbReference>
<keyword evidence="4 6" id="KW-1133">Transmembrane helix</keyword>
<evidence type="ECO:0000313" key="8">
    <source>
        <dbReference type="Proteomes" id="UP000372890"/>
    </source>
</evidence>
<evidence type="ECO:0000256" key="6">
    <source>
        <dbReference type="SAM" id="Phobius"/>
    </source>
</evidence>
<feature type="transmembrane region" description="Helical" evidence="6">
    <location>
        <begin position="38"/>
        <end position="55"/>
    </location>
</feature>
<evidence type="ECO:0000256" key="4">
    <source>
        <dbReference type="ARBA" id="ARBA00022989"/>
    </source>
</evidence>
<comment type="subcellular location">
    <subcellularLocation>
        <location evidence="1">Cell membrane</location>
        <topology evidence="1">Multi-pass membrane protein</topology>
    </subcellularLocation>
</comment>
<dbReference type="Pfam" id="PF03788">
    <property type="entry name" value="LrgA"/>
    <property type="match status" value="1"/>
</dbReference>
<keyword evidence="3 6" id="KW-0812">Transmembrane</keyword>
<evidence type="ECO:0000256" key="3">
    <source>
        <dbReference type="ARBA" id="ARBA00022692"/>
    </source>
</evidence>
<gene>
    <name evidence="7" type="primary">yohJ</name>
    <name evidence="7" type="ORF">NCTC9001_02147</name>
</gene>
<dbReference type="EMBL" id="CAADIS010000004">
    <property type="protein sequence ID" value="VFS17532.1"/>
    <property type="molecule type" value="Genomic_DNA"/>
</dbReference>
<feature type="transmembrane region" description="Helical" evidence="6">
    <location>
        <begin position="12"/>
        <end position="32"/>
    </location>
</feature>
<evidence type="ECO:0000256" key="5">
    <source>
        <dbReference type="ARBA" id="ARBA00023136"/>
    </source>
</evidence>
<reference evidence="7 8" key="1">
    <citation type="submission" date="2019-03" db="EMBL/GenBank/DDBJ databases">
        <authorList>
            <consortium name="Pathogen Informatics"/>
        </authorList>
    </citation>
    <scope>NUCLEOTIDE SEQUENCE [LARGE SCALE GENOMIC DNA]</scope>
    <source>
        <strain evidence="7 8">NCTC9001</strain>
    </source>
</reference>
<organism evidence="7 8">
    <name type="scientific">Escherichia coli</name>
    <dbReference type="NCBI Taxonomy" id="562"/>
    <lineage>
        <taxon>Bacteria</taxon>
        <taxon>Pseudomonadati</taxon>
        <taxon>Pseudomonadota</taxon>
        <taxon>Gammaproteobacteria</taxon>
        <taxon>Enterobacterales</taxon>
        <taxon>Enterobacteriaceae</taxon>
        <taxon>Escherichia</taxon>
    </lineage>
</organism>
<dbReference type="AlphaFoldDB" id="A0A484X2D6"/>
<accession>A0A484X2D6</accession>
<name>A0A484X2D6_ECOLX</name>
<keyword evidence="5 6" id="KW-0472">Membrane</keyword>
<evidence type="ECO:0000256" key="2">
    <source>
        <dbReference type="ARBA" id="ARBA00022475"/>
    </source>
</evidence>
<evidence type="ECO:0000256" key="1">
    <source>
        <dbReference type="ARBA" id="ARBA00004651"/>
    </source>
</evidence>
<dbReference type="PANTHER" id="PTHR33931">
    <property type="entry name" value="HOLIN-LIKE PROTEIN CIDA-RELATED"/>
    <property type="match status" value="1"/>
</dbReference>
<sequence>MSKTLNIIWQYLRAFVLIYACLYAGIFIASLLPVTIPGSIIGMLILFVLLALQILPAKWVNPGCYVLISLYGAIVCADWRRRHAIF</sequence>